<feature type="coiled-coil region" evidence="1">
    <location>
        <begin position="228"/>
        <end position="269"/>
    </location>
</feature>
<dbReference type="EMBL" id="JASPKY010000026">
    <property type="protein sequence ID" value="KAK9751675.1"/>
    <property type="molecule type" value="Genomic_DNA"/>
</dbReference>
<evidence type="ECO:0000313" key="3">
    <source>
        <dbReference type="EMBL" id="KAK9751675.1"/>
    </source>
</evidence>
<accession>A0AAW1MYT2</accession>
<evidence type="ECO:0000256" key="2">
    <source>
        <dbReference type="SAM" id="MobiDB-lite"/>
    </source>
</evidence>
<gene>
    <name evidence="3" type="ORF">QE152_g4810</name>
</gene>
<evidence type="ECO:0000256" key="1">
    <source>
        <dbReference type="SAM" id="Coils"/>
    </source>
</evidence>
<feature type="region of interest" description="Disordered" evidence="2">
    <location>
        <begin position="1"/>
        <end position="117"/>
    </location>
</feature>
<feature type="compositionally biased region" description="Basic and acidic residues" evidence="2">
    <location>
        <begin position="10"/>
        <end position="20"/>
    </location>
</feature>
<keyword evidence="4" id="KW-1185">Reference proteome</keyword>
<organism evidence="3 4">
    <name type="scientific">Popillia japonica</name>
    <name type="common">Japanese beetle</name>
    <dbReference type="NCBI Taxonomy" id="7064"/>
    <lineage>
        <taxon>Eukaryota</taxon>
        <taxon>Metazoa</taxon>
        <taxon>Ecdysozoa</taxon>
        <taxon>Arthropoda</taxon>
        <taxon>Hexapoda</taxon>
        <taxon>Insecta</taxon>
        <taxon>Pterygota</taxon>
        <taxon>Neoptera</taxon>
        <taxon>Endopterygota</taxon>
        <taxon>Coleoptera</taxon>
        <taxon>Polyphaga</taxon>
        <taxon>Scarabaeiformia</taxon>
        <taxon>Scarabaeidae</taxon>
        <taxon>Rutelinae</taxon>
        <taxon>Popillia</taxon>
    </lineage>
</organism>
<keyword evidence="1" id="KW-0175">Coiled coil</keyword>
<dbReference type="Proteomes" id="UP001458880">
    <property type="component" value="Unassembled WGS sequence"/>
</dbReference>
<name>A0AAW1MYT2_POPJA</name>
<comment type="caution">
    <text evidence="3">The sequence shown here is derived from an EMBL/GenBank/DDBJ whole genome shotgun (WGS) entry which is preliminary data.</text>
</comment>
<dbReference type="AlphaFoldDB" id="A0AAW1MYT2"/>
<sequence>MLRKAAMNTDTRKQNVEEGSKKKKRINKSIEFDNNEKKAGNDMGEDKTKRDIYSVMNVTSASKDGGPKKTRQGKWTDSRNHDKRRQMYASKDGGPKKTRQGKWTDSRNHDKRRQMKASVDTDHYIVKATMKQKMAKVKRYIRKKKINVEKLMTREIEEKYIEYMEQHISQIDETLDIDAYWAQIQMTINNAAEKCLGTENTTRRNDWWNRECEEAVKKKNIARQKWMKNGAEEERKEYADKRREVKKLIKEYADKRREVKKLIKNTREKWIEKEKHSATKVDEKWGRRGKKGICR</sequence>
<protein>
    <submittedName>
        <fullName evidence="3">Uncharacterized protein</fullName>
    </submittedName>
</protein>
<proteinExistence type="predicted"/>
<reference evidence="3 4" key="1">
    <citation type="journal article" date="2024" name="BMC Genomics">
        <title>De novo assembly and annotation of Popillia japonica's genome with initial clues to its potential as an invasive pest.</title>
        <authorList>
            <person name="Cucini C."/>
            <person name="Boschi S."/>
            <person name="Funari R."/>
            <person name="Cardaioli E."/>
            <person name="Iannotti N."/>
            <person name="Marturano G."/>
            <person name="Paoli F."/>
            <person name="Bruttini M."/>
            <person name="Carapelli A."/>
            <person name="Frati F."/>
            <person name="Nardi F."/>
        </authorList>
    </citation>
    <scope>NUCLEOTIDE SEQUENCE [LARGE SCALE GENOMIC DNA]</scope>
    <source>
        <strain evidence="3">DMR45628</strain>
    </source>
</reference>
<evidence type="ECO:0000313" key="4">
    <source>
        <dbReference type="Proteomes" id="UP001458880"/>
    </source>
</evidence>
<feature type="compositionally biased region" description="Basic and acidic residues" evidence="2">
    <location>
        <begin position="28"/>
        <end position="52"/>
    </location>
</feature>